<reference evidence="1" key="1">
    <citation type="submission" date="2022-03" db="EMBL/GenBank/DDBJ databases">
        <authorList>
            <person name="Tunstrom K."/>
        </authorList>
    </citation>
    <scope>NUCLEOTIDE SEQUENCE</scope>
</reference>
<accession>A0AAU9TNS0</accession>
<proteinExistence type="predicted"/>
<sequence>MYVCISISLVLGEVDEATREVFGLTLDERQWASVPAIANCVAYQGFDPLRVLAEFMRRGVTQPSETYKTVTIGDSTMEVCEGTEPKSDLLFLLTVFITRGNNVAKILLKCDTAVRDIISRKCSQYGISTSDKQRAGPLGPSVITLARLSQAFAPATA</sequence>
<dbReference type="GO" id="GO:0003723">
    <property type="term" value="F:RNA binding"/>
    <property type="evidence" value="ECO:0007669"/>
    <property type="project" value="InterPro"/>
</dbReference>
<gene>
    <name evidence="1" type="ORF">EEDITHA_LOCUS4790</name>
</gene>
<organism evidence="1 2">
    <name type="scientific">Euphydryas editha</name>
    <name type="common">Edith's checkerspot</name>
    <dbReference type="NCBI Taxonomy" id="104508"/>
    <lineage>
        <taxon>Eukaryota</taxon>
        <taxon>Metazoa</taxon>
        <taxon>Ecdysozoa</taxon>
        <taxon>Arthropoda</taxon>
        <taxon>Hexapoda</taxon>
        <taxon>Insecta</taxon>
        <taxon>Pterygota</taxon>
        <taxon>Neoptera</taxon>
        <taxon>Endopterygota</taxon>
        <taxon>Lepidoptera</taxon>
        <taxon>Glossata</taxon>
        <taxon>Ditrysia</taxon>
        <taxon>Papilionoidea</taxon>
        <taxon>Nymphalidae</taxon>
        <taxon>Nymphalinae</taxon>
        <taxon>Euphydryas</taxon>
    </lineage>
</organism>
<dbReference type="EMBL" id="CAKOGL010000007">
    <property type="protein sequence ID" value="CAH2088648.1"/>
    <property type="molecule type" value="Genomic_DNA"/>
</dbReference>
<protein>
    <submittedName>
        <fullName evidence="1">Uncharacterized protein</fullName>
    </submittedName>
</protein>
<evidence type="ECO:0000313" key="2">
    <source>
        <dbReference type="Proteomes" id="UP001153954"/>
    </source>
</evidence>
<comment type="caution">
    <text evidence="1">The sequence shown here is derived from an EMBL/GenBank/DDBJ whole genome shotgun (WGS) entry which is preliminary data.</text>
</comment>
<dbReference type="AlphaFoldDB" id="A0AAU9TNS0"/>
<dbReference type="Proteomes" id="UP001153954">
    <property type="component" value="Unassembled WGS sequence"/>
</dbReference>
<keyword evidence="2" id="KW-1185">Reference proteome</keyword>
<name>A0AAU9TNS0_EUPED</name>
<dbReference type="InterPro" id="IPR009522">
    <property type="entry name" value="Capsid_Phlebovir/Tenuivir"/>
</dbReference>
<evidence type="ECO:0000313" key="1">
    <source>
        <dbReference type="EMBL" id="CAH2088648.1"/>
    </source>
</evidence>
<dbReference type="Pfam" id="PF05733">
    <property type="entry name" value="Tenui_N"/>
    <property type="match status" value="1"/>
</dbReference>